<keyword evidence="2" id="KW-0804">Transcription</keyword>
<keyword evidence="1" id="KW-0812">Transmembrane</keyword>
<evidence type="ECO:0000313" key="2">
    <source>
        <dbReference type="EMBL" id="KAB2609564.1"/>
    </source>
</evidence>
<dbReference type="GO" id="GO:0000428">
    <property type="term" value="C:DNA-directed RNA polymerase complex"/>
    <property type="evidence" value="ECO:0007669"/>
    <property type="project" value="UniProtKB-KW"/>
</dbReference>
<evidence type="ECO:0000256" key="1">
    <source>
        <dbReference type="SAM" id="Phobius"/>
    </source>
</evidence>
<sequence>MHHLLNGLHRSRVGLYTRLSFKEGQMHPLEPAWTSQVPIIVEDNMPNKKPVLIISSEKRTTPRFRFRTSITLRNLACDDIHKPRLLHSFCFLGPFIIIGVCFRINYHDLIGQTT</sequence>
<protein>
    <submittedName>
        <fullName evidence="2">DNA-directed RNA polymerases II, IV and V subunit 3-like</fullName>
    </submittedName>
</protein>
<organism evidence="2 3">
    <name type="scientific">Pyrus ussuriensis x Pyrus communis</name>
    <dbReference type="NCBI Taxonomy" id="2448454"/>
    <lineage>
        <taxon>Eukaryota</taxon>
        <taxon>Viridiplantae</taxon>
        <taxon>Streptophyta</taxon>
        <taxon>Embryophyta</taxon>
        <taxon>Tracheophyta</taxon>
        <taxon>Spermatophyta</taxon>
        <taxon>Magnoliopsida</taxon>
        <taxon>eudicotyledons</taxon>
        <taxon>Gunneridae</taxon>
        <taxon>Pentapetalae</taxon>
        <taxon>rosids</taxon>
        <taxon>fabids</taxon>
        <taxon>Rosales</taxon>
        <taxon>Rosaceae</taxon>
        <taxon>Amygdaloideae</taxon>
        <taxon>Maleae</taxon>
        <taxon>Pyrus</taxon>
    </lineage>
</organism>
<proteinExistence type="predicted"/>
<keyword evidence="2" id="KW-0240">DNA-directed RNA polymerase</keyword>
<accession>A0A5N5GFS5</accession>
<evidence type="ECO:0000313" key="3">
    <source>
        <dbReference type="Proteomes" id="UP000327157"/>
    </source>
</evidence>
<keyword evidence="1" id="KW-0472">Membrane</keyword>
<reference evidence="2 3" key="2">
    <citation type="submission" date="2019-11" db="EMBL/GenBank/DDBJ databases">
        <title>A de novo genome assembly of a pear dwarfing rootstock.</title>
        <authorList>
            <person name="Wang F."/>
            <person name="Wang J."/>
            <person name="Li S."/>
            <person name="Zhang Y."/>
            <person name="Fang M."/>
            <person name="Ma L."/>
            <person name="Zhao Y."/>
            <person name="Jiang S."/>
        </authorList>
    </citation>
    <scope>NUCLEOTIDE SEQUENCE [LARGE SCALE GENOMIC DNA]</scope>
    <source>
        <strain evidence="2">S2</strain>
        <tissue evidence="2">Leaf</tissue>
    </source>
</reference>
<dbReference type="EMBL" id="SMOL01000547">
    <property type="protein sequence ID" value="KAB2609564.1"/>
    <property type="molecule type" value="Genomic_DNA"/>
</dbReference>
<comment type="caution">
    <text evidence="2">The sequence shown here is derived from an EMBL/GenBank/DDBJ whole genome shotgun (WGS) entry which is preliminary data.</text>
</comment>
<keyword evidence="1" id="KW-1133">Transmembrane helix</keyword>
<name>A0A5N5GFS5_9ROSA</name>
<keyword evidence="3" id="KW-1185">Reference proteome</keyword>
<reference evidence="2 3" key="1">
    <citation type="submission" date="2019-09" db="EMBL/GenBank/DDBJ databases">
        <authorList>
            <person name="Ou C."/>
        </authorList>
    </citation>
    <scope>NUCLEOTIDE SEQUENCE [LARGE SCALE GENOMIC DNA]</scope>
    <source>
        <strain evidence="2">S2</strain>
        <tissue evidence="2">Leaf</tissue>
    </source>
</reference>
<dbReference type="Proteomes" id="UP000327157">
    <property type="component" value="Unassembled WGS sequence"/>
</dbReference>
<feature type="transmembrane region" description="Helical" evidence="1">
    <location>
        <begin position="85"/>
        <end position="106"/>
    </location>
</feature>
<dbReference type="AlphaFoldDB" id="A0A5N5GFS5"/>
<gene>
    <name evidence="2" type="ORF">D8674_041938</name>
</gene>